<dbReference type="InterPro" id="IPR012349">
    <property type="entry name" value="Split_barrel_FMN-bd"/>
</dbReference>
<dbReference type="KEGG" id="nbr:O3I_020335"/>
<proteinExistence type="predicted"/>
<organism evidence="1 2">
    <name type="scientific">Nocardia brasiliensis (strain ATCC 700358 / HUJEG-1)</name>
    <dbReference type="NCBI Taxonomy" id="1133849"/>
    <lineage>
        <taxon>Bacteria</taxon>
        <taxon>Bacillati</taxon>
        <taxon>Actinomycetota</taxon>
        <taxon>Actinomycetes</taxon>
        <taxon>Mycobacteriales</taxon>
        <taxon>Nocardiaceae</taxon>
        <taxon>Nocardia</taxon>
    </lineage>
</organism>
<protein>
    <recommendedName>
        <fullName evidence="3">Deazaflavin-dependent nitroreductase family protein</fullName>
    </recommendedName>
</protein>
<evidence type="ECO:0008006" key="3">
    <source>
        <dbReference type="Google" id="ProtNLM"/>
    </source>
</evidence>
<dbReference type="Pfam" id="PF04075">
    <property type="entry name" value="F420H2_quin_red"/>
    <property type="match status" value="1"/>
</dbReference>
<keyword evidence="2" id="KW-1185">Reference proteome</keyword>
<dbReference type="EMBL" id="CP003876">
    <property type="protein sequence ID" value="AFU02026.1"/>
    <property type="molecule type" value="Genomic_DNA"/>
</dbReference>
<dbReference type="AlphaFoldDB" id="K0F333"/>
<gene>
    <name evidence="1" type="ORF">O3I_020335</name>
</gene>
<dbReference type="InterPro" id="IPR004378">
    <property type="entry name" value="F420H2_quin_Rdtase"/>
</dbReference>
<dbReference type="GO" id="GO:0016491">
    <property type="term" value="F:oxidoreductase activity"/>
    <property type="evidence" value="ECO:0007669"/>
    <property type="project" value="InterPro"/>
</dbReference>
<sequence length="191" mass="21318">MDDSATGPAAADSARRHDIRRAAAAEAGKHTVLIRTQRSGRILSAMMMPWFRLRPPRGYGVLTTTGRSTGKPRAKCVRVFRHDNRAYLVQLVPPHLAVDRPAAASGWLLNLRADPRCRLRLPDGVFDGTARDITDPTERVIARTILCEPVTPTDYGECAVHRRGLPSRTKIQALHRYWFDTGNPIVIELHP</sequence>
<dbReference type="eggNOG" id="ENOG5033T8B">
    <property type="taxonomic scope" value="Bacteria"/>
</dbReference>
<name>K0F333_NOCB7</name>
<dbReference type="STRING" id="1133849.O3I_020335"/>
<accession>K0F333</accession>
<dbReference type="HOGENOM" id="CLU_1420162_0_0_11"/>
<evidence type="ECO:0000313" key="2">
    <source>
        <dbReference type="Proteomes" id="UP000006304"/>
    </source>
</evidence>
<evidence type="ECO:0000313" key="1">
    <source>
        <dbReference type="EMBL" id="AFU02026.1"/>
    </source>
</evidence>
<reference evidence="1 2" key="1">
    <citation type="journal article" date="2012" name="J. Bacteriol.">
        <title>Complete genome sequence of Nocardia brasiliensis HUJEG-1.</title>
        <authorList>
            <person name="Vera-Cabrera L."/>
            <person name="Ortiz-Lopez R."/>
            <person name="Elizondo-Gonzalez R."/>
            <person name="Perez-Maya A.A."/>
            <person name="Ocampo-Candiani J."/>
        </authorList>
    </citation>
    <scope>NUCLEOTIDE SEQUENCE [LARGE SCALE GENOMIC DNA]</scope>
    <source>
        <strain evidence="2">ATCC 700358</strain>
    </source>
</reference>
<dbReference type="Proteomes" id="UP000006304">
    <property type="component" value="Chromosome"/>
</dbReference>
<dbReference type="RefSeq" id="WP_014984881.1">
    <property type="nucleotide sequence ID" value="NC_018681.1"/>
</dbReference>
<dbReference type="Gene3D" id="2.30.110.10">
    <property type="entry name" value="Electron Transport, Fmn-binding Protein, Chain A"/>
    <property type="match status" value="1"/>
</dbReference>